<dbReference type="AlphaFoldDB" id="A0A8S3ZU79"/>
<evidence type="ECO:0000313" key="3">
    <source>
        <dbReference type="Proteomes" id="UP000678393"/>
    </source>
</evidence>
<dbReference type="OrthoDB" id="10037617at2759"/>
<keyword evidence="1" id="KW-1133">Transmembrane helix</keyword>
<evidence type="ECO:0000313" key="2">
    <source>
        <dbReference type="EMBL" id="CAG5131500.1"/>
    </source>
</evidence>
<feature type="transmembrane region" description="Helical" evidence="1">
    <location>
        <begin position="28"/>
        <end position="55"/>
    </location>
</feature>
<reference evidence="2" key="1">
    <citation type="submission" date="2021-04" db="EMBL/GenBank/DDBJ databases">
        <authorList>
            <consortium name="Molecular Ecology Group"/>
        </authorList>
    </citation>
    <scope>NUCLEOTIDE SEQUENCE</scope>
</reference>
<proteinExistence type="predicted"/>
<dbReference type="Proteomes" id="UP000678393">
    <property type="component" value="Unassembled WGS sequence"/>
</dbReference>
<comment type="caution">
    <text evidence="2">The sequence shown here is derived from an EMBL/GenBank/DDBJ whole genome shotgun (WGS) entry which is preliminary data.</text>
</comment>
<keyword evidence="1" id="KW-0812">Transmembrane</keyword>
<accession>A0A8S3ZU79</accession>
<dbReference type="EMBL" id="CAJHNH020004696">
    <property type="protein sequence ID" value="CAG5131500.1"/>
    <property type="molecule type" value="Genomic_DNA"/>
</dbReference>
<evidence type="ECO:0000256" key="1">
    <source>
        <dbReference type="SAM" id="Phobius"/>
    </source>
</evidence>
<gene>
    <name evidence="2" type="ORF">CUNI_LOCUS17058</name>
</gene>
<feature type="non-terminal residue" evidence="2">
    <location>
        <position position="63"/>
    </location>
</feature>
<feature type="non-terminal residue" evidence="2">
    <location>
        <position position="1"/>
    </location>
</feature>
<dbReference type="Gene3D" id="1.20.1070.10">
    <property type="entry name" value="Rhodopsin 7-helix transmembrane proteins"/>
    <property type="match status" value="1"/>
</dbReference>
<organism evidence="2 3">
    <name type="scientific">Candidula unifasciata</name>
    <dbReference type="NCBI Taxonomy" id="100452"/>
    <lineage>
        <taxon>Eukaryota</taxon>
        <taxon>Metazoa</taxon>
        <taxon>Spiralia</taxon>
        <taxon>Lophotrochozoa</taxon>
        <taxon>Mollusca</taxon>
        <taxon>Gastropoda</taxon>
        <taxon>Heterobranchia</taxon>
        <taxon>Euthyneura</taxon>
        <taxon>Panpulmonata</taxon>
        <taxon>Eupulmonata</taxon>
        <taxon>Stylommatophora</taxon>
        <taxon>Helicina</taxon>
        <taxon>Helicoidea</taxon>
        <taxon>Geomitridae</taxon>
        <taxon>Candidula</taxon>
    </lineage>
</organism>
<sequence length="63" mass="7338">VVEPEFGVHNAYCTEAWPSHVMRQVYDVSFLVCIYWVPGSAIVVLYTLMGCRLWARDSHLHRQ</sequence>
<name>A0A8S3ZU79_9EUPU</name>
<dbReference type="SUPFAM" id="SSF81321">
    <property type="entry name" value="Family A G protein-coupled receptor-like"/>
    <property type="match status" value="1"/>
</dbReference>
<keyword evidence="1" id="KW-0472">Membrane</keyword>
<protein>
    <submittedName>
        <fullName evidence="2">Uncharacterized protein</fullName>
    </submittedName>
</protein>
<keyword evidence="3" id="KW-1185">Reference proteome</keyword>